<dbReference type="Proteomes" id="UP000625210">
    <property type="component" value="Unassembled WGS sequence"/>
</dbReference>
<reference evidence="4" key="1">
    <citation type="journal article" date="2014" name="Int. J. Syst. Evol. Microbiol.">
        <title>Complete genome sequence of Corynebacterium casei LMG S-19264T (=DSM 44701T), isolated from a smear-ripened cheese.</title>
        <authorList>
            <consortium name="US DOE Joint Genome Institute (JGI-PGF)"/>
            <person name="Walter F."/>
            <person name="Albersmeier A."/>
            <person name="Kalinowski J."/>
            <person name="Ruckert C."/>
        </authorList>
    </citation>
    <scope>NUCLEOTIDE SEQUENCE</scope>
    <source>
        <strain evidence="4">CGMCC 1.15179</strain>
    </source>
</reference>
<dbReference type="Gene3D" id="3.30.360.10">
    <property type="entry name" value="Dihydrodipicolinate Reductase, domain 2"/>
    <property type="match status" value="1"/>
</dbReference>
<dbReference type="PANTHER" id="PTHR43377:SF2">
    <property type="entry name" value="BINDING ROSSMANN FOLD OXIDOREDUCTASE, PUTATIVE (AFU_ORTHOLOGUE AFUA_4G00560)-RELATED"/>
    <property type="match status" value="1"/>
</dbReference>
<proteinExistence type="inferred from homology"/>
<organism evidence="4 5">
    <name type="scientific">Marinithermofilum abyssi</name>
    <dbReference type="NCBI Taxonomy" id="1571185"/>
    <lineage>
        <taxon>Bacteria</taxon>
        <taxon>Bacillati</taxon>
        <taxon>Bacillota</taxon>
        <taxon>Bacilli</taxon>
        <taxon>Bacillales</taxon>
        <taxon>Thermoactinomycetaceae</taxon>
        <taxon>Marinithermofilum</taxon>
    </lineage>
</organism>
<dbReference type="RefSeq" id="WP_188647006.1">
    <property type="nucleotide sequence ID" value="NZ_BMHQ01000003.1"/>
</dbReference>
<keyword evidence="5" id="KW-1185">Reference proteome</keyword>
<dbReference type="InterPro" id="IPR004104">
    <property type="entry name" value="Gfo/Idh/MocA-like_OxRdtase_C"/>
</dbReference>
<dbReference type="PANTHER" id="PTHR43377">
    <property type="entry name" value="BILIVERDIN REDUCTASE A"/>
    <property type="match status" value="1"/>
</dbReference>
<reference evidence="4" key="2">
    <citation type="submission" date="2020-09" db="EMBL/GenBank/DDBJ databases">
        <authorList>
            <person name="Sun Q."/>
            <person name="Zhou Y."/>
        </authorList>
    </citation>
    <scope>NUCLEOTIDE SEQUENCE</scope>
    <source>
        <strain evidence="4">CGMCC 1.15179</strain>
    </source>
</reference>
<dbReference type="Gene3D" id="3.40.50.720">
    <property type="entry name" value="NAD(P)-binding Rossmann-like Domain"/>
    <property type="match status" value="1"/>
</dbReference>
<evidence type="ECO:0000259" key="2">
    <source>
        <dbReference type="Pfam" id="PF01408"/>
    </source>
</evidence>
<gene>
    <name evidence="4" type="ORF">GCM10011571_12230</name>
</gene>
<protein>
    <submittedName>
        <fullName evidence="4">Oxidoreductase</fullName>
    </submittedName>
</protein>
<sequence>MKQVKAIVLGAGDRGTRAYAPYALQFPHELGIVGVADPNEERRKQFAELYGLKVTQCYADWDDLLQQSKMADVAIITTQDQLHYEPTMRALEKGYHVLLEKPMSPNPQECIRMEQKARKKGRLLTICHVLRYTAFWSGIKRVIDGGNIGDVVSIQLNENVGFYHFAHSFVRGNWRRKDLSSPMILAKSCHDLDILAWLVGFPCERVSSYGSLMHFHEENAPAGAPKRCLEGCLAEQQCPYYAPRFYLGEGKKWAQKITEDFSEEGILKALRTGPYGRCVYRSDNDVVDHQVVNMEFSSGATAMLSMCGFTHDITRIVQIMGTKGEIRGDLIKNCFTVYDFLTQQQSEVRVHSPVDSHGGGDFGAIRQFLHEVRHYNGTESLTSAKASVQSHLMAFAAEESRLNKGKSIELQEYYSQVMHIQ</sequence>
<dbReference type="InterPro" id="IPR051450">
    <property type="entry name" value="Gfo/Idh/MocA_Oxidoreductases"/>
</dbReference>
<feature type="domain" description="Gfo/Idh/MocA-like oxidoreductase N-terminal" evidence="2">
    <location>
        <begin position="5"/>
        <end position="126"/>
    </location>
</feature>
<dbReference type="Pfam" id="PF02894">
    <property type="entry name" value="GFO_IDH_MocA_C"/>
    <property type="match status" value="1"/>
</dbReference>
<dbReference type="SUPFAM" id="SSF51735">
    <property type="entry name" value="NAD(P)-binding Rossmann-fold domains"/>
    <property type="match status" value="1"/>
</dbReference>
<name>A0A8J2VI10_9BACL</name>
<evidence type="ECO:0000256" key="1">
    <source>
        <dbReference type="ARBA" id="ARBA00010928"/>
    </source>
</evidence>
<evidence type="ECO:0000313" key="5">
    <source>
        <dbReference type="Proteomes" id="UP000625210"/>
    </source>
</evidence>
<evidence type="ECO:0000259" key="3">
    <source>
        <dbReference type="Pfam" id="PF02894"/>
    </source>
</evidence>
<dbReference type="Pfam" id="PF01408">
    <property type="entry name" value="GFO_IDH_MocA"/>
    <property type="match status" value="1"/>
</dbReference>
<comment type="caution">
    <text evidence="4">The sequence shown here is derived from an EMBL/GenBank/DDBJ whole genome shotgun (WGS) entry which is preliminary data.</text>
</comment>
<evidence type="ECO:0000313" key="4">
    <source>
        <dbReference type="EMBL" id="GGE12380.1"/>
    </source>
</evidence>
<dbReference type="EMBL" id="BMHQ01000003">
    <property type="protein sequence ID" value="GGE12380.1"/>
    <property type="molecule type" value="Genomic_DNA"/>
</dbReference>
<dbReference type="GO" id="GO:0000166">
    <property type="term" value="F:nucleotide binding"/>
    <property type="evidence" value="ECO:0007669"/>
    <property type="project" value="InterPro"/>
</dbReference>
<feature type="domain" description="Gfo/Idh/MocA-like oxidoreductase C-terminal" evidence="3">
    <location>
        <begin position="140"/>
        <end position="396"/>
    </location>
</feature>
<dbReference type="SUPFAM" id="SSF55347">
    <property type="entry name" value="Glyceraldehyde-3-phosphate dehydrogenase-like, C-terminal domain"/>
    <property type="match status" value="1"/>
</dbReference>
<dbReference type="InterPro" id="IPR000683">
    <property type="entry name" value="Gfo/Idh/MocA-like_OxRdtase_N"/>
</dbReference>
<comment type="similarity">
    <text evidence="1">Belongs to the Gfo/Idh/MocA family.</text>
</comment>
<dbReference type="AlphaFoldDB" id="A0A8J2VI10"/>
<accession>A0A8J2VI10</accession>
<dbReference type="InterPro" id="IPR036291">
    <property type="entry name" value="NAD(P)-bd_dom_sf"/>
</dbReference>